<reference evidence="3" key="1">
    <citation type="submission" date="2020-01" db="EMBL/GenBank/DDBJ databases">
        <authorList>
            <consortium name="DOE Joint Genome Institute"/>
            <person name="Haridas S."/>
            <person name="Albert R."/>
            <person name="Binder M."/>
            <person name="Bloem J."/>
            <person name="Labutti K."/>
            <person name="Salamov A."/>
            <person name="Andreopoulos B."/>
            <person name="Baker S.E."/>
            <person name="Barry K."/>
            <person name="Bills G."/>
            <person name="Bluhm B.H."/>
            <person name="Cannon C."/>
            <person name="Castanera R."/>
            <person name="Culley D.E."/>
            <person name="Daum C."/>
            <person name="Ezra D."/>
            <person name="Gonzalez J.B."/>
            <person name="Henrissat B."/>
            <person name="Kuo A."/>
            <person name="Liang C."/>
            <person name="Lipzen A."/>
            <person name="Lutzoni F."/>
            <person name="Magnuson J."/>
            <person name="Mondo S."/>
            <person name="Nolan M."/>
            <person name="Ohm R."/>
            <person name="Pangilinan J."/>
            <person name="Park H.-J."/>
            <person name="Ramirez L."/>
            <person name="Alfaro M."/>
            <person name="Sun H."/>
            <person name="Tritt A."/>
            <person name="Yoshinaga Y."/>
            <person name="Zwiers L.-H."/>
            <person name="Turgeon B.G."/>
            <person name="Goodwin S.B."/>
            <person name="Spatafora J.W."/>
            <person name="Crous P.W."/>
            <person name="Grigoriev I.V."/>
        </authorList>
    </citation>
    <scope>NUCLEOTIDE SEQUENCE</scope>
    <source>
        <strain evidence="3">CBS 342.82</strain>
    </source>
</reference>
<reference evidence="3" key="2">
    <citation type="submission" date="2020-04" db="EMBL/GenBank/DDBJ databases">
        <authorList>
            <consortium name="NCBI Genome Project"/>
        </authorList>
    </citation>
    <scope>NUCLEOTIDE SEQUENCE</scope>
    <source>
        <strain evidence="3">CBS 342.82</strain>
    </source>
</reference>
<evidence type="ECO:0000256" key="1">
    <source>
        <dbReference type="SAM" id="MobiDB-lite"/>
    </source>
</evidence>
<accession>A0A6J3LT28</accession>
<feature type="region of interest" description="Disordered" evidence="1">
    <location>
        <begin position="111"/>
        <end position="136"/>
    </location>
</feature>
<feature type="non-terminal residue" evidence="3">
    <location>
        <position position="1"/>
    </location>
</feature>
<dbReference type="GeneID" id="54358224"/>
<dbReference type="RefSeq" id="XP_033454798.1">
    <property type="nucleotide sequence ID" value="XM_033600424.1"/>
</dbReference>
<protein>
    <submittedName>
        <fullName evidence="3">Uncharacterized protein</fullName>
    </submittedName>
</protein>
<evidence type="ECO:0000313" key="3">
    <source>
        <dbReference type="RefSeq" id="XP_033454798.1"/>
    </source>
</evidence>
<feature type="non-terminal residue" evidence="3">
    <location>
        <position position="136"/>
    </location>
</feature>
<feature type="compositionally biased region" description="Acidic residues" evidence="1">
    <location>
        <begin position="119"/>
        <end position="129"/>
    </location>
</feature>
<name>A0A6J3LT28_9PEZI</name>
<organism evidence="3">
    <name type="scientific">Dissoconium aciculare CBS 342.82</name>
    <dbReference type="NCBI Taxonomy" id="1314786"/>
    <lineage>
        <taxon>Eukaryota</taxon>
        <taxon>Fungi</taxon>
        <taxon>Dikarya</taxon>
        <taxon>Ascomycota</taxon>
        <taxon>Pezizomycotina</taxon>
        <taxon>Dothideomycetes</taxon>
        <taxon>Dothideomycetidae</taxon>
        <taxon>Mycosphaerellales</taxon>
        <taxon>Dissoconiaceae</taxon>
        <taxon>Dissoconium</taxon>
    </lineage>
</organism>
<dbReference type="AlphaFoldDB" id="A0A6J3LT28"/>
<gene>
    <name evidence="3" type="ORF">K489DRAFT_301290</name>
</gene>
<sequence>EKLATAVWKAMADVATASQATVAGSGTLIRMQAVRTERDQVRYQPLQPYQERTSMRKRCRAWQQMLVFFVRTQRMRDAGRATGPEYRFNRRQAVAFQRLMAAAEDVVEGGGLADGVDVAPDDEADDENNDEARERV</sequence>
<proteinExistence type="predicted"/>
<keyword evidence="2" id="KW-1185">Reference proteome</keyword>
<reference evidence="3" key="3">
    <citation type="submission" date="2025-08" db="UniProtKB">
        <authorList>
            <consortium name="RefSeq"/>
        </authorList>
    </citation>
    <scope>IDENTIFICATION</scope>
    <source>
        <strain evidence="3">CBS 342.82</strain>
    </source>
</reference>
<dbReference type="OrthoDB" id="2608216at2759"/>
<evidence type="ECO:0000313" key="2">
    <source>
        <dbReference type="Proteomes" id="UP000504637"/>
    </source>
</evidence>
<dbReference type="Proteomes" id="UP000504637">
    <property type="component" value="Unplaced"/>
</dbReference>